<dbReference type="PANTHER" id="PTHR35506:SF1">
    <property type="entry name" value="OS02G0135600 PROTEIN"/>
    <property type="match status" value="1"/>
</dbReference>
<dbReference type="Proteomes" id="UP000825729">
    <property type="component" value="Unassembled WGS sequence"/>
</dbReference>
<accession>A0AAV7FEI3</accession>
<organism evidence="1 2">
    <name type="scientific">Aristolochia fimbriata</name>
    <name type="common">White veined hardy Dutchman's pipe vine</name>
    <dbReference type="NCBI Taxonomy" id="158543"/>
    <lineage>
        <taxon>Eukaryota</taxon>
        <taxon>Viridiplantae</taxon>
        <taxon>Streptophyta</taxon>
        <taxon>Embryophyta</taxon>
        <taxon>Tracheophyta</taxon>
        <taxon>Spermatophyta</taxon>
        <taxon>Magnoliopsida</taxon>
        <taxon>Magnoliidae</taxon>
        <taxon>Piperales</taxon>
        <taxon>Aristolochiaceae</taxon>
        <taxon>Aristolochia</taxon>
    </lineage>
</organism>
<proteinExistence type="predicted"/>
<protein>
    <submittedName>
        <fullName evidence="1">Uncharacterized protein</fullName>
    </submittedName>
</protein>
<dbReference type="AlphaFoldDB" id="A0AAV7FEI3"/>
<keyword evidence="2" id="KW-1185">Reference proteome</keyword>
<evidence type="ECO:0000313" key="2">
    <source>
        <dbReference type="Proteomes" id="UP000825729"/>
    </source>
</evidence>
<name>A0AAV7FEI3_ARIFI</name>
<reference evidence="1 2" key="1">
    <citation type="submission" date="2021-07" db="EMBL/GenBank/DDBJ databases">
        <title>The Aristolochia fimbriata genome: insights into angiosperm evolution, floral development and chemical biosynthesis.</title>
        <authorList>
            <person name="Jiao Y."/>
        </authorList>
    </citation>
    <scope>NUCLEOTIDE SEQUENCE [LARGE SCALE GENOMIC DNA]</scope>
    <source>
        <strain evidence="1">IBCAS-2021</strain>
        <tissue evidence="1">Leaf</tissue>
    </source>
</reference>
<sequence length="216" mass="23894">MPSSASCGFLSVRDSPDNEEERLLRELSQLLDVYDAHIPRKEELLDQGAQANIELATMSERFMGMKAAMLTTCPEVDIFGRKLGFRALSFDQLMDLPDAFSTATRLMQYLGFSGGEVLEKSDYDLVFVRISPSGNARDQLDWLNALVGGILQVAEPGSGTPVTGTITQCSLLNGKDMAETFSFEDFQEHGNNLAIVADRFLHEVAFRLWKAPKYGA</sequence>
<dbReference type="PANTHER" id="PTHR35506">
    <property type="entry name" value="OS02G0135600 PROTEIN"/>
    <property type="match status" value="1"/>
</dbReference>
<evidence type="ECO:0000313" key="1">
    <source>
        <dbReference type="EMBL" id="KAG9459231.1"/>
    </source>
</evidence>
<gene>
    <name evidence="1" type="ORF">H6P81_003739</name>
</gene>
<dbReference type="EMBL" id="JAINDJ010000002">
    <property type="protein sequence ID" value="KAG9459231.1"/>
    <property type="molecule type" value="Genomic_DNA"/>
</dbReference>
<comment type="caution">
    <text evidence="1">The sequence shown here is derived from an EMBL/GenBank/DDBJ whole genome shotgun (WGS) entry which is preliminary data.</text>
</comment>